<evidence type="ECO:0000256" key="6">
    <source>
        <dbReference type="ARBA" id="ARBA00023125"/>
    </source>
</evidence>
<dbReference type="FunFam" id="3.30.160.60:FF:000207">
    <property type="entry name" value="zinc finger protein SNAI2"/>
    <property type="match status" value="1"/>
</dbReference>
<reference evidence="12" key="1">
    <citation type="submission" date="2025-08" db="UniProtKB">
        <authorList>
            <consortium name="RefSeq"/>
        </authorList>
    </citation>
    <scope>IDENTIFICATION</scope>
    <source>
        <tissue evidence="12">Tentacle</tissue>
    </source>
</reference>
<organism evidence="11 12">
    <name type="scientific">Actinia tenebrosa</name>
    <name type="common">Australian red waratah sea anemone</name>
    <dbReference type="NCBI Taxonomy" id="6105"/>
    <lineage>
        <taxon>Eukaryota</taxon>
        <taxon>Metazoa</taxon>
        <taxon>Cnidaria</taxon>
        <taxon>Anthozoa</taxon>
        <taxon>Hexacorallia</taxon>
        <taxon>Actiniaria</taxon>
        <taxon>Actiniidae</taxon>
        <taxon>Actinia</taxon>
    </lineage>
</organism>
<keyword evidence="4 9" id="KW-0863">Zinc-finger</keyword>
<evidence type="ECO:0000256" key="3">
    <source>
        <dbReference type="ARBA" id="ARBA00022737"/>
    </source>
</evidence>
<feature type="domain" description="C2H2-type" evidence="10">
    <location>
        <begin position="192"/>
        <end position="219"/>
    </location>
</feature>
<evidence type="ECO:0000313" key="11">
    <source>
        <dbReference type="Proteomes" id="UP000515163"/>
    </source>
</evidence>
<dbReference type="Gene3D" id="3.30.160.60">
    <property type="entry name" value="Classic Zinc Finger"/>
    <property type="match status" value="4"/>
</dbReference>
<name>A0A6P8GZU1_ACTTE</name>
<evidence type="ECO:0000256" key="2">
    <source>
        <dbReference type="ARBA" id="ARBA00022723"/>
    </source>
</evidence>
<dbReference type="Proteomes" id="UP000515163">
    <property type="component" value="Unplaced"/>
</dbReference>
<dbReference type="FunFam" id="3.30.160.60:FF:000860">
    <property type="entry name" value="zinc finger protein SNAI2"/>
    <property type="match status" value="1"/>
</dbReference>
<feature type="domain" description="C2H2-type" evidence="10">
    <location>
        <begin position="135"/>
        <end position="162"/>
    </location>
</feature>
<evidence type="ECO:0000256" key="5">
    <source>
        <dbReference type="ARBA" id="ARBA00022833"/>
    </source>
</evidence>
<evidence type="ECO:0000259" key="10">
    <source>
        <dbReference type="PROSITE" id="PS50157"/>
    </source>
</evidence>
<dbReference type="PANTHER" id="PTHR24388">
    <property type="entry name" value="ZINC FINGER PROTEIN"/>
    <property type="match status" value="1"/>
</dbReference>
<dbReference type="KEGG" id="aten:116287181"/>
<keyword evidence="7" id="KW-0539">Nucleus</keyword>
<dbReference type="SUPFAM" id="SSF57667">
    <property type="entry name" value="beta-beta-alpha zinc fingers"/>
    <property type="match status" value="3"/>
</dbReference>
<dbReference type="PANTHER" id="PTHR24388:SF54">
    <property type="entry name" value="PROTEIN ESCARGOT"/>
    <property type="match status" value="1"/>
</dbReference>
<evidence type="ECO:0000256" key="9">
    <source>
        <dbReference type="PROSITE-ProRule" id="PRU00042"/>
    </source>
</evidence>
<keyword evidence="2" id="KW-0479">Metal-binding</keyword>
<dbReference type="SMART" id="SM00355">
    <property type="entry name" value="ZnF_C2H2"/>
    <property type="match status" value="5"/>
</dbReference>
<dbReference type="RefSeq" id="XP_031549684.1">
    <property type="nucleotide sequence ID" value="XM_031693824.1"/>
</dbReference>
<keyword evidence="6" id="KW-0238">DNA-binding</keyword>
<proteinExistence type="inferred from homology"/>
<dbReference type="FunFam" id="3.30.160.60:FF:000043">
    <property type="entry name" value="Scratch family zinc finger 2"/>
    <property type="match status" value="1"/>
</dbReference>
<dbReference type="OrthoDB" id="5428132at2759"/>
<feature type="domain" description="C2H2-type" evidence="10">
    <location>
        <begin position="166"/>
        <end position="189"/>
    </location>
</feature>
<dbReference type="PROSITE" id="PS00028">
    <property type="entry name" value="ZINC_FINGER_C2H2_1"/>
    <property type="match status" value="4"/>
</dbReference>
<sequence length="280" mass="31691">MPKSFLVKKKTERCRKIPTTLIVASPGNGFVREFNQISANASGQDKCVKESLPNFGKKADAHFSVVSEPSRIFSQNTFLSSALGNNNIQTGKQNQEVQDAIRKQALLARANAEGIEIASGNFGSDGKVTNLPIRNQCQHCHKTYTSLTNLLRHQQFHCNTHQKRPFHCKYCEKLYVSLGALKMHIRTHTLPCKCKICGKAFSRPWLLQGHVRTHTGEKPYKCTYCQRAFADRSNLRAHLQTHSDVKKYCCPRCSKSFSRMSLLMKHEESCPVTLQHTGRQ</sequence>
<evidence type="ECO:0000256" key="8">
    <source>
        <dbReference type="ARBA" id="ARBA00037948"/>
    </source>
</evidence>
<evidence type="ECO:0000256" key="7">
    <source>
        <dbReference type="ARBA" id="ARBA00023242"/>
    </source>
</evidence>
<dbReference type="GeneID" id="116287181"/>
<dbReference type="InterPro" id="IPR013087">
    <property type="entry name" value="Znf_C2H2_type"/>
</dbReference>
<dbReference type="InParanoid" id="A0A6P8GZU1"/>
<keyword evidence="11" id="KW-1185">Reference proteome</keyword>
<dbReference type="GO" id="GO:0000978">
    <property type="term" value="F:RNA polymerase II cis-regulatory region sequence-specific DNA binding"/>
    <property type="evidence" value="ECO:0007669"/>
    <property type="project" value="TreeGrafter"/>
</dbReference>
<dbReference type="AlphaFoldDB" id="A0A6P8GZU1"/>
<evidence type="ECO:0000256" key="1">
    <source>
        <dbReference type="ARBA" id="ARBA00004123"/>
    </source>
</evidence>
<comment type="similarity">
    <text evidence="8">Belongs to the snail C2H2-type zinc-finger protein family.</text>
</comment>
<protein>
    <submittedName>
        <fullName evidence="12">Zinc finger protein SNAI3-like</fullName>
    </submittedName>
</protein>
<evidence type="ECO:0000256" key="4">
    <source>
        <dbReference type="ARBA" id="ARBA00022771"/>
    </source>
</evidence>
<dbReference type="FunFam" id="3.30.160.60:FF:000085">
    <property type="entry name" value="Snail zinc finger protein"/>
    <property type="match status" value="1"/>
</dbReference>
<gene>
    <name evidence="12" type="primary">LOC116287181</name>
</gene>
<accession>A0A6P8GZU1</accession>
<dbReference type="GO" id="GO:0005634">
    <property type="term" value="C:nucleus"/>
    <property type="evidence" value="ECO:0007669"/>
    <property type="project" value="UniProtKB-SubCell"/>
</dbReference>
<dbReference type="PROSITE" id="PS50157">
    <property type="entry name" value="ZINC_FINGER_C2H2_2"/>
    <property type="match status" value="5"/>
</dbReference>
<dbReference type="GO" id="GO:0000981">
    <property type="term" value="F:DNA-binding transcription factor activity, RNA polymerase II-specific"/>
    <property type="evidence" value="ECO:0007669"/>
    <property type="project" value="TreeGrafter"/>
</dbReference>
<keyword evidence="3" id="KW-0677">Repeat</keyword>
<dbReference type="Pfam" id="PF00096">
    <property type="entry name" value="zf-C2H2"/>
    <property type="match status" value="4"/>
</dbReference>
<dbReference type="GO" id="GO:0008270">
    <property type="term" value="F:zinc ion binding"/>
    <property type="evidence" value="ECO:0007669"/>
    <property type="project" value="UniProtKB-KW"/>
</dbReference>
<comment type="subcellular location">
    <subcellularLocation>
        <location evidence="1">Nucleus</location>
    </subcellularLocation>
</comment>
<dbReference type="InterPro" id="IPR036236">
    <property type="entry name" value="Znf_C2H2_sf"/>
</dbReference>
<dbReference type="InterPro" id="IPR050527">
    <property type="entry name" value="Snail/Krueppel_Znf"/>
</dbReference>
<keyword evidence="5" id="KW-0862">Zinc</keyword>
<feature type="domain" description="C2H2-type" evidence="10">
    <location>
        <begin position="248"/>
        <end position="280"/>
    </location>
</feature>
<feature type="domain" description="C2H2-type" evidence="10">
    <location>
        <begin position="220"/>
        <end position="247"/>
    </location>
</feature>
<evidence type="ECO:0000313" key="12">
    <source>
        <dbReference type="RefSeq" id="XP_031549684.1"/>
    </source>
</evidence>